<dbReference type="PROSITE" id="PS00107">
    <property type="entry name" value="PROTEIN_KINASE_ATP"/>
    <property type="match status" value="1"/>
</dbReference>
<dbReference type="InterPro" id="IPR017441">
    <property type="entry name" value="Protein_kinase_ATP_BS"/>
</dbReference>
<sequence>MTRAPEPVLHSLILDRYRVEGVVGRGAFGTVCLATDTRTAAKVAIKLEPPSSSDYLRREAQTLQTLHGPGIPRLRAFTRADPDPVAVNLPADAMVTDICGPSLHDLLRACGGRFGLKTTLLLANQLLARLQHVHARGFLHRDIKPGNILMGAGARGATVFLVDFGLALDMGRASGAWDKKMRMIRRRRGEGRLRRRGFCGTSCYASVAAHLEYEQTEKDDVESLAYVLIYLARGCLPWTGLPAGFPGQGPDPIAEKKLALLPEEVARDLPAEFALHLRYARSLRPDGHVDYEALRAMYKRLFESSGFQDDGVFDWTDKVETLAVSAEDSGSK</sequence>
<dbReference type="InterPro" id="IPR050235">
    <property type="entry name" value="CK1_Ser-Thr_kinase"/>
</dbReference>
<comment type="similarity">
    <text evidence="5">Belongs to the protein kinase superfamily.</text>
</comment>
<feature type="domain" description="Protein kinase" evidence="6">
    <location>
        <begin position="17"/>
        <end position="301"/>
    </location>
</feature>
<dbReference type="AlphaFoldDB" id="A0A0M9VSC3"/>
<dbReference type="Gene3D" id="1.10.510.10">
    <property type="entry name" value="Transferase(Phosphotransferase) domain 1"/>
    <property type="match status" value="1"/>
</dbReference>
<evidence type="ECO:0000313" key="7">
    <source>
        <dbReference type="EMBL" id="KOS17543.1"/>
    </source>
</evidence>
<comment type="caution">
    <text evidence="7">The sequence shown here is derived from an EMBL/GenBank/DDBJ whole genome shotgun (WGS) entry which is preliminary data.</text>
</comment>
<evidence type="ECO:0000259" key="6">
    <source>
        <dbReference type="PROSITE" id="PS50011"/>
    </source>
</evidence>
<dbReference type="GO" id="GO:0005524">
    <property type="term" value="F:ATP binding"/>
    <property type="evidence" value="ECO:0007669"/>
    <property type="project" value="UniProtKB-UniRule"/>
</dbReference>
<dbReference type="Proteomes" id="UP000053831">
    <property type="component" value="Unassembled WGS sequence"/>
</dbReference>
<dbReference type="OrthoDB" id="5800476at2759"/>
<name>A0A0M9VSC3_ESCWE</name>
<dbReference type="InterPro" id="IPR011009">
    <property type="entry name" value="Kinase-like_dom_sf"/>
</dbReference>
<protein>
    <recommendedName>
        <fullName evidence="1">non-specific serine/threonine protein kinase</fullName>
        <ecNumber evidence="1">2.7.11.1</ecNumber>
    </recommendedName>
</protein>
<dbReference type="PANTHER" id="PTHR11909">
    <property type="entry name" value="CASEIN KINASE-RELATED"/>
    <property type="match status" value="1"/>
</dbReference>
<reference evidence="7 8" key="1">
    <citation type="submission" date="2015-07" db="EMBL/GenBank/DDBJ databases">
        <title>The genome of the fungus Escovopsis weberi, a specialized disease agent of ant agriculture.</title>
        <authorList>
            <person name="de Man T.J."/>
            <person name="Stajich J.E."/>
            <person name="Kubicek C.P."/>
            <person name="Chenthamara K."/>
            <person name="Atanasova L."/>
            <person name="Druzhinina I.S."/>
            <person name="Birnbaum S."/>
            <person name="Barribeau S.M."/>
            <person name="Teiling C."/>
            <person name="Suen G."/>
            <person name="Currie C."/>
            <person name="Gerardo N.M."/>
        </authorList>
    </citation>
    <scope>NUCLEOTIDE SEQUENCE [LARGE SCALE GENOMIC DNA]</scope>
</reference>
<feature type="binding site" evidence="4">
    <location>
        <position position="46"/>
    </location>
    <ligand>
        <name>ATP</name>
        <dbReference type="ChEBI" id="CHEBI:30616"/>
    </ligand>
</feature>
<keyword evidence="7" id="KW-0808">Transferase</keyword>
<gene>
    <name evidence="7" type="ORF">ESCO_003214</name>
</gene>
<evidence type="ECO:0000256" key="4">
    <source>
        <dbReference type="PROSITE-ProRule" id="PRU10141"/>
    </source>
</evidence>
<evidence type="ECO:0000256" key="3">
    <source>
        <dbReference type="ARBA" id="ARBA00022840"/>
    </source>
</evidence>
<keyword evidence="7" id="KW-0418">Kinase</keyword>
<dbReference type="EC" id="2.7.11.1" evidence="1"/>
<dbReference type="Pfam" id="PF00069">
    <property type="entry name" value="Pkinase"/>
    <property type="match status" value="1"/>
</dbReference>
<keyword evidence="2 4" id="KW-0547">Nucleotide-binding</keyword>
<dbReference type="InterPro" id="IPR008271">
    <property type="entry name" value="Ser/Thr_kinase_AS"/>
</dbReference>
<keyword evidence="5" id="KW-0723">Serine/threonine-protein kinase</keyword>
<evidence type="ECO:0000256" key="5">
    <source>
        <dbReference type="RuleBase" id="RU000304"/>
    </source>
</evidence>
<dbReference type="SMART" id="SM00220">
    <property type="entry name" value="S_TKc"/>
    <property type="match status" value="1"/>
</dbReference>
<organism evidence="7 8">
    <name type="scientific">Escovopsis weberi</name>
    <dbReference type="NCBI Taxonomy" id="150374"/>
    <lineage>
        <taxon>Eukaryota</taxon>
        <taxon>Fungi</taxon>
        <taxon>Dikarya</taxon>
        <taxon>Ascomycota</taxon>
        <taxon>Pezizomycotina</taxon>
        <taxon>Sordariomycetes</taxon>
        <taxon>Hypocreomycetidae</taxon>
        <taxon>Hypocreales</taxon>
        <taxon>Hypocreaceae</taxon>
        <taxon>Escovopsis</taxon>
    </lineage>
</organism>
<keyword evidence="8" id="KW-1185">Reference proteome</keyword>
<keyword evidence="3 4" id="KW-0067">ATP-binding</keyword>
<evidence type="ECO:0000256" key="2">
    <source>
        <dbReference type="ARBA" id="ARBA00022741"/>
    </source>
</evidence>
<evidence type="ECO:0000256" key="1">
    <source>
        <dbReference type="ARBA" id="ARBA00012513"/>
    </source>
</evidence>
<dbReference type="PROSITE" id="PS00108">
    <property type="entry name" value="PROTEIN_KINASE_ST"/>
    <property type="match status" value="1"/>
</dbReference>
<dbReference type="STRING" id="150374.A0A0M9VSC3"/>
<evidence type="ECO:0000313" key="8">
    <source>
        <dbReference type="Proteomes" id="UP000053831"/>
    </source>
</evidence>
<dbReference type="EMBL" id="LGSR01000022">
    <property type="protein sequence ID" value="KOS17543.1"/>
    <property type="molecule type" value="Genomic_DNA"/>
</dbReference>
<dbReference type="SUPFAM" id="SSF56112">
    <property type="entry name" value="Protein kinase-like (PK-like)"/>
    <property type="match status" value="1"/>
</dbReference>
<dbReference type="InterPro" id="IPR000719">
    <property type="entry name" value="Prot_kinase_dom"/>
</dbReference>
<accession>A0A0M9VSC3</accession>
<dbReference type="PROSITE" id="PS50011">
    <property type="entry name" value="PROTEIN_KINASE_DOM"/>
    <property type="match status" value="1"/>
</dbReference>
<dbReference type="GO" id="GO:0004674">
    <property type="term" value="F:protein serine/threonine kinase activity"/>
    <property type="evidence" value="ECO:0007669"/>
    <property type="project" value="UniProtKB-KW"/>
</dbReference>
<proteinExistence type="inferred from homology"/>